<name>A0A5E4ASA4_MARMO</name>
<protein>
    <submittedName>
        <fullName evidence="3">Uncharacterized protein</fullName>
    </submittedName>
</protein>
<keyword evidence="4" id="KW-1185">Reference proteome</keyword>
<reference evidence="3 4" key="1">
    <citation type="submission" date="2019-04" db="EMBL/GenBank/DDBJ databases">
        <authorList>
            <person name="Alioto T."/>
            <person name="Alioto T."/>
        </authorList>
    </citation>
    <scope>NUCLEOTIDE SEQUENCE [LARGE SCALE GENOMIC DNA]</scope>
</reference>
<evidence type="ECO:0000256" key="1">
    <source>
        <dbReference type="SAM" id="Phobius"/>
    </source>
</evidence>
<accession>A0A5E4ASA4</accession>
<reference evidence="2" key="2">
    <citation type="submission" date="2020-08" db="EMBL/GenBank/DDBJ databases">
        <authorList>
            <person name="Shumante A."/>
            <person name="Zimin A.V."/>
            <person name="Puiu D."/>
            <person name="Salzberg S.L."/>
        </authorList>
    </citation>
    <scope>NUCLEOTIDE SEQUENCE</scope>
    <source>
        <strain evidence="2">WC2-LM</strain>
        <tissue evidence="2">Liver</tissue>
    </source>
</reference>
<dbReference type="EMBL" id="WJEC01002874">
    <property type="protein sequence ID" value="KAF7475775.1"/>
    <property type="molecule type" value="Genomic_DNA"/>
</dbReference>
<proteinExistence type="predicted"/>
<evidence type="ECO:0000313" key="2">
    <source>
        <dbReference type="EMBL" id="KAF7475775.1"/>
    </source>
</evidence>
<dbReference type="AlphaFoldDB" id="A0A5E4ASA4"/>
<keyword evidence="1" id="KW-0812">Transmembrane</keyword>
<keyword evidence="1" id="KW-0472">Membrane</keyword>
<feature type="transmembrane region" description="Helical" evidence="1">
    <location>
        <begin position="21"/>
        <end position="38"/>
    </location>
</feature>
<dbReference type="Proteomes" id="UP000335636">
    <property type="component" value="Unassembled WGS sequence"/>
</dbReference>
<dbReference type="Proteomes" id="UP000662637">
    <property type="component" value="Unassembled WGS sequence"/>
</dbReference>
<dbReference type="EMBL" id="CABDUW010000130">
    <property type="protein sequence ID" value="VTJ59790.1"/>
    <property type="molecule type" value="Genomic_DNA"/>
</dbReference>
<gene>
    <name evidence="2" type="ORF">GHT09_013290</name>
    <name evidence="3" type="ORF">MONAX_5E044407</name>
</gene>
<organism evidence="3 4">
    <name type="scientific">Marmota monax</name>
    <name type="common">Woodchuck</name>
    <dbReference type="NCBI Taxonomy" id="9995"/>
    <lineage>
        <taxon>Eukaryota</taxon>
        <taxon>Metazoa</taxon>
        <taxon>Chordata</taxon>
        <taxon>Craniata</taxon>
        <taxon>Vertebrata</taxon>
        <taxon>Euteleostomi</taxon>
        <taxon>Mammalia</taxon>
        <taxon>Eutheria</taxon>
        <taxon>Euarchontoglires</taxon>
        <taxon>Glires</taxon>
        <taxon>Rodentia</taxon>
        <taxon>Sciuromorpha</taxon>
        <taxon>Sciuridae</taxon>
        <taxon>Xerinae</taxon>
        <taxon>Marmotini</taxon>
        <taxon>Marmota</taxon>
    </lineage>
</organism>
<evidence type="ECO:0000313" key="4">
    <source>
        <dbReference type="Proteomes" id="UP000335636"/>
    </source>
</evidence>
<evidence type="ECO:0000313" key="3">
    <source>
        <dbReference type="EMBL" id="VTJ59790.1"/>
    </source>
</evidence>
<keyword evidence="1" id="KW-1133">Transmembrane helix</keyword>
<sequence>MGPKSNETHLFPVYLRHSLRVILGSIFSALVFCTWGQMKFSTCGIILALKVLWISEHFDSRVYGLGVLNPYLPLTSPVGDRALKAGVEDPGISHALVQEIECAVVLPCRSKNNRSRSLLSH</sequence>